<dbReference type="PANTHER" id="PTHR30273:SF2">
    <property type="entry name" value="PROTEIN FECR"/>
    <property type="match status" value="1"/>
</dbReference>
<dbReference type="InterPro" id="IPR012373">
    <property type="entry name" value="Ferrdict_sens_TM"/>
</dbReference>
<dbReference type="InterPro" id="IPR006860">
    <property type="entry name" value="FecR"/>
</dbReference>
<feature type="domain" description="Protein FecR C-terminal" evidence="3">
    <location>
        <begin position="163"/>
        <end position="232"/>
    </location>
</feature>
<reference evidence="4 5" key="1">
    <citation type="submission" date="2024-03" db="EMBL/GenBank/DDBJ databases">
        <title>Chitinophaga caseinilytica sp. nov., a casein hydrolysing bacterium isolated from forest soil.</title>
        <authorList>
            <person name="Lee D.S."/>
            <person name="Han D.M."/>
            <person name="Baek J.H."/>
            <person name="Choi D.G."/>
            <person name="Jeon J.H."/>
            <person name="Jeon C.O."/>
        </authorList>
    </citation>
    <scope>NUCLEOTIDE SEQUENCE [LARGE SCALE GENOMIC DNA]</scope>
    <source>
        <strain evidence="4 5">KACC 19118</strain>
    </source>
</reference>
<evidence type="ECO:0000259" key="3">
    <source>
        <dbReference type="Pfam" id="PF16344"/>
    </source>
</evidence>
<feature type="region of interest" description="Disordered" evidence="1">
    <location>
        <begin position="1"/>
        <end position="20"/>
    </location>
</feature>
<dbReference type="Pfam" id="PF04773">
    <property type="entry name" value="FecR"/>
    <property type="match status" value="1"/>
</dbReference>
<gene>
    <name evidence="4" type="ORF">WJU22_01250</name>
</gene>
<dbReference type="RefSeq" id="WP_341841492.1">
    <property type="nucleotide sequence ID" value="NZ_CP149792.1"/>
</dbReference>
<dbReference type="EMBL" id="CP150096">
    <property type="protein sequence ID" value="WZN46810.1"/>
    <property type="molecule type" value="Genomic_DNA"/>
</dbReference>
<dbReference type="Gene3D" id="3.55.50.30">
    <property type="match status" value="1"/>
</dbReference>
<proteinExistence type="predicted"/>
<sequence>MATNQDAEAPAGFLENTTGKPLTHRLPDGSGVLLQPGASLRYKNPFPTHQRNITLSGKARFDVARNPAPFTVSAGKTNTTALGTVFEINSVPGKPTTVLLISGKVKVQAGNEKDIILRPGELLRYDAHLHTVQVSRPAPPARKSPALAAIPSPKEIIPTTAIIHFDNTPLTTLFRQLESRENLQVLYDPALLRDRYFTGSFNSGKESLDNFLQTIAVLNNLQIRRSGDSLLISP</sequence>
<name>A0ABZ2Z4I9_9BACT</name>
<dbReference type="Gene3D" id="2.60.120.1440">
    <property type="match status" value="1"/>
</dbReference>
<evidence type="ECO:0000313" key="4">
    <source>
        <dbReference type="EMBL" id="WZN46810.1"/>
    </source>
</evidence>
<dbReference type="Proteomes" id="UP001449657">
    <property type="component" value="Chromosome"/>
</dbReference>
<evidence type="ECO:0000313" key="5">
    <source>
        <dbReference type="Proteomes" id="UP001449657"/>
    </source>
</evidence>
<dbReference type="InterPro" id="IPR032508">
    <property type="entry name" value="FecR_C"/>
</dbReference>
<feature type="domain" description="FecR protein" evidence="2">
    <location>
        <begin position="19"/>
        <end position="106"/>
    </location>
</feature>
<evidence type="ECO:0000259" key="2">
    <source>
        <dbReference type="Pfam" id="PF04773"/>
    </source>
</evidence>
<dbReference type="PANTHER" id="PTHR30273">
    <property type="entry name" value="PERIPLASMIC SIGNAL SENSOR AND SIGMA FACTOR ACTIVATOR FECR-RELATED"/>
    <property type="match status" value="1"/>
</dbReference>
<protein>
    <submittedName>
        <fullName evidence="4">FecR domain-containing protein</fullName>
    </submittedName>
</protein>
<keyword evidence="5" id="KW-1185">Reference proteome</keyword>
<accession>A0ABZ2Z4I9</accession>
<organism evidence="4 5">
    <name type="scientific">Chitinophaga caseinilytica</name>
    <dbReference type="NCBI Taxonomy" id="2267521"/>
    <lineage>
        <taxon>Bacteria</taxon>
        <taxon>Pseudomonadati</taxon>
        <taxon>Bacteroidota</taxon>
        <taxon>Chitinophagia</taxon>
        <taxon>Chitinophagales</taxon>
        <taxon>Chitinophagaceae</taxon>
        <taxon>Chitinophaga</taxon>
    </lineage>
</organism>
<dbReference type="Pfam" id="PF16344">
    <property type="entry name" value="FecR_C"/>
    <property type="match status" value="1"/>
</dbReference>
<evidence type="ECO:0000256" key="1">
    <source>
        <dbReference type="SAM" id="MobiDB-lite"/>
    </source>
</evidence>